<reference evidence="3" key="1">
    <citation type="journal article" date="2019" name="Int. J. Syst. Evol. Microbiol.">
        <title>The Global Catalogue of Microorganisms (GCM) 10K type strain sequencing project: providing services to taxonomists for standard genome sequencing and annotation.</title>
        <authorList>
            <consortium name="The Broad Institute Genomics Platform"/>
            <consortium name="The Broad Institute Genome Sequencing Center for Infectious Disease"/>
            <person name="Wu L."/>
            <person name="Ma J."/>
        </authorList>
    </citation>
    <scope>NUCLEOTIDE SEQUENCE [LARGE SCALE GENOMIC DNA]</scope>
    <source>
        <strain evidence="3">KCTC 42424</strain>
    </source>
</reference>
<dbReference type="Proteomes" id="UP001595722">
    <property type="component" value="Unassembled WGS sequence"/>
</dbReference>
<sequence>MNAAPAPEQRVNKPQSLQASPKVQLNTGFYDVLTQIALTHKRSRTTKQA</sequence>
<protein>
    <submittedName>
        <fullName evidence="2">Uncharacterized protein</fullName>
    </submittedName>
</protein>
<dbReference type="EMBL" id="JBHRYB010000013">
    <property type="protein sequence ID" value="MFC3681128.1"/>
    <property type="molecule type" value="Genomic_DNA"/>
</dbReference>
<evidence type="ECO:0000313" key="2">
    <source>
        <dbReference type="EMBL" id="MFC3681128.1"/>
    </source>
</evidence>
<name>A0ABV7VVT2_9GAMM</name>
<organism evidence="2 3">
    <name type="scientific">Bacterioplanoides pacificum</name>
    <dbReference type="NCBI Taxonomy" id="1171596"/>
    <lineage>
        <taxon>Bacteria</taxon>
        <taxon>Pseudomonadati</taxon>
        <taxon>Pseudomonadota</taxon>
        <taxon>Gammaproteobacteria</taxon>
        <taxon>Oceanospirillales</taxon>
        <taxon>Oceanospirillaceae</taxon>
        <taxon>Bacterioplanoides</taxon>
    </lineage>
</organism>
<accession>A0ABV7VVT2</accession>
<proteinExistence type="predicted"/>
<comment type="caution">
    <text evidence="2">The sequence shown here is derived from an EMBL/GenBank/DDBJ whole genome shotgun (WGS) entry which is preliminary data.</text>
</comment>
<dbReference type="RefSeq" id="WP_376867348.1">
    <property type="nucleotide sequence ID" value="NZ_JBHRYB010000013.1"/>
</dbReference>
<evidence type="ECO:0000256" key="1">
    <source>
        <dbReference type="SAM" id="MobiDB-lite"/>
    </source>
</evidence>
<feature type="region of interest" description="Disordered" evidence="1">
    <location>
        <begin position="1"/>
        <end position="22"/>
    </location>
</feature>
<feature type="compositionally biased region" description="Polar residues" evidence="1">
    <location>
        <begin position="12"/>
        <end position="22"/>
    </location>
</feature>
<evidence type="ECO:0000313" key="3">
    <source>
        <dbReference type="Proteomes" id="UP001595722"/>
    </source>
</evidence>
<keyword evidence="3" id="KW-1185">Reference proteome</keyword>
<gene>
    <name evidence="2" type="ORF">ACFOMG_13570</name>
</gene>